<evidence type="ECO:0000313" key="6">
    <source>
        <dbReference type="EMBL" id="MEC4295858.1"/>
    </source>
</evidence>
<dbReference type="RefSeq" id="WP_326441613.1">
    <property type="nucleotide sequence ID" value="NZ_JAYMFH010000018.1"/>
</dbReference>
<evidence type="ECO:0000256" key="1">
    <source>
        <dbReference type="ARBA" id="ARBA00001974"/>
    </source>
</evidence>
<keyword evidence="4" id="KW-0560">Oxidoreductase</keyword>
<dbReference type="Pfam" id="PF00890">
    <property type="entry name" value="FAD_binding_2"/>
    <property type="match status" value="1"/>
</dbReference>
<dbReference type="InterPro" id="IPR050315">
    <property type="entry name" value="FAD-oxidoreductase_2"/>
</dbReference>
<keyword evidence="3" id="KW-0274">FAD</keyword>
<dbReference type="EMBL" id="JAYMFH010000018">
    <property type="protein sequence ID" value="MEC4295858.1"/>
    <property type="molecule type" value="Genomic_DNA"/>
</dbReference>
<evidence type="ECO:0000256" key="2">
    <source>
        <dbReference type="ARBA" id="ARBA00022630"/>
    </source>
</evidence>
<sequence length="477" mass="51983">MAGTTAAVTVAAEGNGATCLLLEKGDNEYGGGNSQYSAGMISATNDYENALTYFKALRGENDTVSDEICEAHITALTEHADWLRSLGAGDDLVVSWETEDNDGYVPEYPELCPTQYFGRIRFNGEETGGFTHVQQFMVSKVKENSDTVTHLLGARALHLFQDSDTNEILGLTYEVDGKTVNAKANHGVIMCCGGFENNSEMLQNYHKSYGAHPLAGLCNEGDGITMCAEVKAHMWHMNGIAGFNNNFSTLDGSGFASNDGGAAIVHDLGIIVGTHGRRYYMEVGGYNNKKLTDDDLRVHVGHRHGDQNLGGMWMHQQLPPLSWYVFDQAAMDQGATKKLGDIDPVAEAWGYKDETIEGLASQMDVPAEELSKTIAHWNSLCEAGEDLAFYRPSDTLFPILQPPFYAMKMIPNFLNTNGGPERSAKGEILDLDRNPIPHLYGAGEFGSIWSDMYNGGGNLTECLAWGRISVRNCLGIA</sequence>
<gene>
    <name evidence="6" type="ORF">VJ920_11135</name>
</gene>
<dbReference type="Gene3D" id="3.90.700.10">
    <property type="entry name" value="Succinate dehydrogenase/fumarate reductase flavoprotein, catalytic domain"/>
    <property type="match status" value="1"/>
</dbReference>
<keyword evidence="2" id="KW-0285">Flavoprotein</keyword>
<evidence type="ECO:0000256" key="4">
    <source>
        <dbReference type="ARBA" id="ARBA00023002"/>
    </source>
</evidence>
<reference evidence="6 7" key="1">
    <citation type="submission" date="2024-01" db="EMBL/GenBank/DDBJ databases">
        <title>novel species in genus Adlercreutzia.</title>
        <authorList>
            <person name="Liu X."/>
        </authorList>
    </citation>
    <scope>NUCLEOTIDE SEQUENCE [LARGE SCALE GENOMIC DNA]</scope>
    <source>
        <strain evidence="6 7">R22</strain>
    </source>
</reference>
<organism evidence="6 7">
    <name type="scientific">Adlercreutzia shanghongiae</name>
    <dbReference type="NCBI Taxonomy" id="3111773"/>
    <lineage>
        <taxon>Bacteria</taxon>
        <taxon>Bacillati</taxon>
        <taxon>Actinomycetota</taxon>
        <taxon>Coriobacteriia</taxon>
        <taxon>Eggerthellales</taxon>
        <taxon>Eggerthellaceae</taxon>
        <taxon>Adlercreutzia</taxon>
    </lineage>
</organism>
<comment type="caution">
    <text evidence="6">The sequence shown here is derived from an EMBL/GenBank/DDBJ whole genome shotgun (WGS) entry which is preliminary data.</text>
</comment>
<dbReference type="Gene3D" id="3.50.50.60">
    <property type="entry name" value="FAD/NAD(P)-binding domain"/>
    <property type="match status" value="1"/>
</dbReference>
<feature type="domain" description="FAD-dependent oxidoreductase 2 FAD-binding" evidence="5">
    <location>
        <begin position="1"/>
        <end position="458"/>
    </location>
</feature>
<dbReference type="InterPro" id="IPR027477">
    <property type="entry name" value="Succ_DH/fumarate_Rdtase_cat_sf"/>
</dbReference>
<dbReference type="PANTHER" id="PTHR43400">
    <property type="entry name" value="FUMARATE REDUCTASE"/>
    <property type="match status" value="1"/>
</dbReference>
<proteinExistence type="predicted"/>
<dbReference type="InterPro" id="IPR036188">
    <property type="entry name" value="FAD/NAD-bd_sf"/>
</dbReference>
<evidence type="ECO:0000313" key="7">
    <source>
        <dbReference type="Proteomes" id="UP001343724"/>
    </source>
</evidence>
<dbReference type="PANTHER" id="PTHR43400:SF7">
    <property type="entry name" value="FAD-DEPENDENT OXIDOREDUCTASE 2 FAD BINDING DOMAIN-CONTAINING PROTEIN"/>
    <property type="match status" value="1"/>
</dbReference>
<keyword evidence="7" id="KW-1185">Reference proteome</keyword>
<dbReference type="SUPFAM" id="SSF56425">
    <property type="entry name" value="Succinate dehydrogenase/fumarate reductase flavoprotein, catalytic domain"/>
    <property type="match status" value="1"/>
</dbReference>
<name>A0ABU6J1P1_9ACTN</name>
<protein>
    <submittedName>
        <fullName evidence="6">FAD-binding protein</fullName>
    </submittedName>
</protein>
<dbReference type="SUPFAM" id="SSF51905">
    <property type="entry name" value="FAD/NAD(P)-binding domain"/>
    <property type="match status" value="1"/>
</dbReference>
<evidence type="ECO:0000256" key="3">
    <source>
        <dbReference type="ARBA" id="ARBA00022827"/>
    </source>
</evidence>
<dbReference type="InterPro" id="IPR003953">
    <property type="entry name" value="FAD-dep_OxRdtase_2_FAD-bd"/>
</dbReference>
<comment type="cofactor">
    <cofactor evidence="1">
        <name>FAD</name>
        <dbReference type="ChEBI" id="CHEBI:57692"/>
    </cofactor>
</comment>
<evidence type="ECO:0000259" key="5">
    <source>
        <dbReference type="Pfam" id="PF00890"/>
    </source>
</evidence>
<accession>A0ABU6J1P1</accession>
<dbReference type="Proteomes" id="UP001343724">
    <property type="component" value="Unassembled WGS sequence"/>
</dbReference>